<dbReference type="GO" id="GO:0004631">
    <property type="term" value="F:phosphomevalonate kinase activity"/>
    <property type="evidence" value="ECO:0007669"/>
    <property type="project" value="UniProtKB-EC"/>
</dbReference>
<dbReference type="EC" id="2.7.4.2" evidence="7"/>
<evidence type="ECO:0000256" key="1">
    <source>
        <dbReference type="ARBA" id="ARBA00005092"/>
    </source>
</evidence>
<protein>
    <submittedName>
        <fullName evidence="7">Phosphomevalonate kinase</fullName>
        <ecNumber evidence="7">2.7.4.2</ecNumber>
    </submittedName>
</protein>
<evidence type="ECO:0000256" key="5">
    <source>
        <dbReference type="ARBA" id="ARBA00022840"/>
    </source>
</evidence>
<feature type="domain" description="GHMP kinase C-terminal" evidence="6">
    <location>
        <begin position="126"/>
        <end position="181"/>
    </location>
</feature>
<dbReference type="GO" id="GO:0005777">
    <property type="term" value="C:peroxisome"/>
    <property type="evidence" value="ECO:0007669"/>
    <property type="project" value="TreeGrafter"/>
</dbReference>
<gene>
    <name evidence="7" type="primary">ERG8_1</name>
    <name evidence="7" type="ORF">VNI00_000425</name>
</gene>
<keyword evidence="8" id="KW-1185">Reference proteome</keyword>
<comment type="pathway">
    <text evidence="1">Isoprenoid biosynthesis; isopentenyl diphosphate biosynthesis via mevalonate pathway.</text>
</comment>
<comment type="caution">
    <text evidence="7">The sequence shown here is derived from an EMBL/GenBank/DDBJ whole genome shotgun (WGS) entry which is preliminary data.</text>
</comment>
<keyword evidence="5" id="KW-0067">ATP-binding</keyword>
<dbReference type="InterPro" id="IPR013750">
    <property type="entry name" value="GHMP_kinase_C_dom"/>
</dbReference>
<evidence type="ECO:0000259" key="6">
    <source>
        <dbReference type="Pfam" id="PF08544"/>
    </source>
</evidence>
<keyword evidence="2 7" id="KW-0808">Transferase</keyword>
<reference evidence="7 8" key="1">
    <citation type="submission" date="2024-01" db="EMBL/GenBank/DDBJ databases">
        <title>A draft genome for a cacao thread blight-causing isolate of Paramarasmius palmivorus.</title>
        <authorList>
            <person name="Baruah I.K."/>
            <person name="Bukari Y."/>
            <person name="Amoako-Attah I."/>
            <person name="Meinhardt L.W."/>
            <person name="Bailey B.A."/>
            <person name="Cohen S.P."/>
        </authorList>
    </citation>
    <scope>NUCLEOTIDE SEQUENCE [LARGE SCALE GENOMIC DNA]</scope>
    <source>
        <strain evidence="7 8">GH-12</strain>
    </source>
</reference>
<evidence type="ECO:0000256" key="3">
    <source>
        <dbReference type="ARBA" id="ARBA00022741"/>
    </source>
</evidence>
<dbReference type="GO" id="GO:0019287">
    <property type="term" value="P:isopentenyl diphosphate biosynthetic process, mevalonate pathway"/>
    <property type="evidence" value="ECO:0007669"/>
    <property type="project" value="TreeGrafter"/>
</dbReference>
<proteinExistence type="predicted"/>
<dbReference type="GO" id="GO:0010142">
    <property type="term" value="P:farnesyl diphosphate biosynthetic process, mevalonate pathway"/>
    <property type="evidence" value="ECO:0007669"/>
    <property type="project" value="TreeGrafter"/>
</dbReference>
<dbReference type="Pfam" id="PF08544">
    <property type="entry name" value="GHMP_kinases_C"/>
    <property type="match status" value="1"/>
</dbReference>
<dbReference type="Proteomes" id="UP001383192">
    <property type="component" value="Unassembled WGS sequence"/>
</dbReference>
<dbReference type="AlphaFoldDB" id="A0AAW0EGQ2"/>
<evidence type="ECO:0000313" key="7">
    <source>
        <dbReference type="EMBL" id="KAK7062927.1"/>
    </source>
</evidence>
<dbReference type="EMBL" id="JAYKXP010000001">
    <property type="protein sequence ID" value="KAK7062927.1"/>
    <property type="molecule type" value="Genomic_DNA"/>
</dbReference>
<dbReference type="GO" id="GO:0005524">
    <property type="term" value="F:ATP binding"/>
    <property type="evidence" value="ECO:0007669"/>
    <property type="project" value="UniProtKB-KW"/>
</dbReference>
<accession>A0AAW0EGQ2</accession>
<dbReference type="PANTHER" id="PTHR31814">
    <property type="match status" value="1"/>
</dbReference>
<organism evidence="7 8">
    <name type="scientific">Paramarasmius palmivorus</name>
    <dbReference type="NCBI Taxonomy" id="297713"/>
    <lineage>
        <taxon>Eukaryota</taxon>
        <taxon>Fungi</taxon>
        <taxon>Dikarya</taxon>
        <taxon>Basidiomycota</taxon>
        <taxon>Agaricomycotina</taxon>
        <taxon>Agaricomycetes</taxon>
        <taxon>Agaricomycetidae</taxon>
        <taxon>Agaricales</taxon>
        <taxon>Marasmiineae</taxon>
        <taxon>Marasmiaceae</taxon>
        <taxon>Paramarasmius</taxon>
    </lineage>
</organism>
<dbReference type="GO" id="GO:0006696">
    <property type="term" value="P:ergosterol biosynthetic process"/>
    <property type="evidence" value="ECO:0007669"/>
    <property type="project" value="TreeGrafter"/>
</dbReference>
<sequence length="229" mass="24577">MEGTQASSLATVLAPSNKSWNHKIQEFKLPPLTRIMLADVDAGSDTPSLVGKVLKWPNDLWNAIDKKNMELASTLLRLSELYDTNSETYTKAVERLAVVPAAEWSTNASDEVTKTFVQAHEITQAIRALMRTMSTATSVPIEPAEQTRLLDACLGQKGVLGGGVPGAGGYDAIYLLVLDTPSVVQGVDNLWAGYEELGVSPLNAVESKRKGVRVEVLDAVKGLGEAIEA</sequence>
<evidence type="ECO:0000256" key="4">
    <source>
        <dbReference type="ARBA" id="ARBA00022777"/>
    </source>
</evidence>
<evidence type="ECO:0000313" key="8">
    <source>
        <dbReference type="Proteomes" id="UP001383192"/>
    </source>
</evidence>
<name>A0AAW0EGQ2_9AGAR</name>
<evidence type="ECO:0000256" key="2">
    <source>
        <dbReference type="ARBA" id="ARBA00022679"/>
    </source>
</evidence>
<keyword evidence="3" id="KW-0547">Nucleotide-binding</keyword>
<keyword evidence="4 7" id="KW-0418">Kinase</keyword>
<dbReference type="InterPro" id="IPR035102">
    <property type="entry name" value="Phosphomevalonate_kinase"/>
</dbReference>
<dbReference type="PANTHER" id="PTHR31814:SF2">
    <property type="entry name" value="PHOSPHOMEVALONATE KINASE"/>
    <property type="match status" value="1"/>
</dbReference>